<accession>A0ACC4CDY6</accession>
<protein>
    <submittedName>
        <fullName evidence="1">Uncharacterized protein</fullName>
    </submittedName>
</protein>
<name>A0ACC4CDY6_POPAL</name>
<sequence length="104" mass="11565">MEVMESCFFKRNSLLIFVLGRSTIEHAWIFLMKGIEGPPLVEKASKIIFGLSKSQPSPHNGLKDKSKGTSASPQAPHFGILHRKNKASLNDVGIALCWLHFYAL</sequence>
<keyword evidence="2" id="KW-1185">Reference proteome</keyword>
<evidence type="ECO:0000313" key="1">
    <source>
        <dbReference type="EMBL" id="KAL3592951.1"/>
    </source>
</evidence>
<evidence type="ECO:0000313" key="2">
    <source>
        <dbReference type="Proteomes" id="UP000309997"/>
    </source>
</evidence>
<reference evidence="1 2" key="1">
    <citation type="journal article" date="2024" name="Plant Biotechnol. J.">
        <title>Genome and CRISPR/Cas9 system of a widespread forest tree (Populus alba) in the world.</title>
        <authorList>
            <person name="Liu Y.J."/>
            <person name="Jiang P.F."/>
            <person name="Han X.M."/>
            <person name="Li X.Y."/>
            <person name="Wang H.M."/>
            <person name="Wang Y.J."/>
            <person name="Wang X.X."/>
            <person name="Zeng Q.Y."/>
        </authorList>
    </citation>
    <scope>NUCLEOTIDE SEQUENCE [LARGE SCALE GENOMIC DNA]</scope>
    <source>
        <strain evidence="2">cv. PAL-ZL1</strain>
    </source>
</reference>
<gene>
    <name evidence="1" type="ORF">D5086_011591</name>
</gene>
<proteinExistence type="predicted"/>
<organism evidence="1 2">
    <name type="scientific">Populus alba</name>
    <name type="common">White poplar</name>
    <dbReference type="NCBI Taxonomy" id="43335"/>
    <lineage>
        <taxon>Eukaryota</taxon>
        <taxon>Viridiplantae</taxon>
        <taxon>Streptophyta</taxon>
        <taxon>Embryophyta</taxon>
        <taxon>Tracheophyta</taxon>
        <taxon>Spermatophyta</taxon>
        <taxon>Magnoliopsida</taxon>
        <taxon>eudicotyledons</taxon>
        <taxon>Gunneridae</taxon>
        <taxon>Pentapetalae</taxon>
        <taxon>rosids</taxon>
        <taxon>fabids</taxon>
        <taxon>Malpighiales</taxon>
        <taxon>Salicaceae</taxon>
        <taxon>Saliceae</taxon>
        <taxon>Populus</taxon>
    </lineage>
</organism>
<dbReference type="Proteomes" id="UP000309997">
    <property type="component" value="Unassembled WGS sequence"/>
</dbReference>
<dbReference type="EMBL" id="RCHU02000005">
    <property type="protein sequence ID" value="KAL3592951.1"/>
    <property type="molecule type" value="Genomic_DNA"/>
</dbReference>
<comment type="caution">
    <text evidence="1">The sequence shown here is derived from an EMBL/GenBank/DDBJ whole genome shotgun (WGS) entry which is preliminary data.</text>
</comment>